<dbReference type="Gene3D" id="3.30.200.20">
    <property type="entry name" value="Phosphorylase Kinase, domain 1"/>
    <property type="match status" value="1"/>
</dbReference>
<organism evidence="1 2">
    <name type="scientific">Linum tenue</name>
    <dbReference type="NCBI Taxonomy" id="586396"/>
    <lineage>
        <taxon>Eukaryota</taxon>
        <taxon>Viridiplantae</taxon>
        <taxon>Streptophyta</taxon>
        <taxon>Embryophyta</taxon>
        <taxon>Tracheophyta</taxon>
        <taxon>Spermatophyta</taxon>
        <taxon>Magnoliopsida</taxon>
        <taxon>eudicotyledons</taxon>
        <taxon>Gunneridae</taxon>
        <taxon>Pentapetalae</taxon>
        <taxon>rosids</taxon>
        <taxon>fabids</taxon>
        <taxon>Malpighiales</taxon>
        <taxon>Linaceae</taxon>
        <taxon>Linum</taxon>
    </lineage>
</organism>
<name>A0AAV0HCT4_9ROSI</name>
<dbReference type="AlphaFoldDB" id="A0AAV0HCT4"/>
<dbReference type="InterPro" id="IPR011009">
    <property type="entry name" value="Kinase-like_dom_sf"/>
</dbReference>
<evidence type="ECO:0000313" key="2">
    <source>
        <dbReference type="Proteomes" id="UP001154282"/>
    </source>
</evidence>
<evidence type="ECO:0000313" key="1">
    <source>
        <dbReference type="EMBL" id="CAI0382328.1"/>
    </source>
</evidence>
<gene>
    <name evidence="1" type="ORF">LITE_LOCUS3517</name>
</gene>
<keyword evidence="2" id="KW-1185">Reference proteome</keyword>
<proteinExistence type="predicted"/>
<accession>A0AAV0HCT4</accession>
<reference evidence="1" key="1">
    <citation type="submission" date="2022-08" db="EMBL/GenBank/DDBJ databases">
        <authorList>
            <person name="Gutierrez-Valencia J."/>
        </authorList>
    </citation>
    <scope>NUCLEOTIDE SEQUENCE</scope>
</reference>
<comment type="caution">
    <text evidence="1">The sequence shown here is derived from an EMBL/GenBank/DDBJ whole genome shotgun (WGS) entry which is preliminary data.</text>
</comment>
<dbReference type="Proteomes" id="UP001154282">
    <property type="component" value="Unassembled WGS sequence"/>
</dbReference>
<dbReference type="SUPFAM" id="SSF56112">
    <property type="entry name" value="Protein kinase-like (PK-like)"/>
    <property type="match status" value="1"/>
</dbReference>
<dbReference type="EMBL" id="CAMGYJ010000002">
    <property type="protein sequence ID" value="CAI0382328.1"/>
    <property type="molecule type" value="Genomic_DNA"/>
</dbReference>
<protein>
    <submittedName>
        <fullName evidence="1">Uncharacterized protein</fullName>
    </submittedName>
</protein>
<sequence>MSSHLIFPVVKQDQTGTNPRSSEMSIPTVPIDVWEIDARLLKYEYKVASGPYGDTYKGTFCSQDVAIKHFRAEHLCKKLQKEFAQEVFIMRFVNCKILFPENSPQYHLVVLITLLFLFSSSLL</sequence>